<proteinExistence type="predicted"/>
<dbReference type="Proteomes" id="UP000075230">
    <property type="component" value="Unassembled WGS sequence"/>
</dbReference>
<comment type="caution">
    <text evidence="1">The sequence shown here is derived from an EMBL/GenBank/DDBJ whole genome shotgun (WGS) entry which is preliminary data.</text>
</comment>
<accession>A0A146FZ64</accession>
<protein>
    <submittedName>
        <fullName evidence="1">GTP cyclohydrolase II</fullName>
    </submittedName>
</protein>
<dbReference type="EMBL" id="BCWF01000032">
    <property type="protein sequence ID" value="GAT30242.1"/>
    <property type="molecule type" value="Genomic_DNA"/>
</dbReference>
<organism evidence="1 2">
    <name type="scientific">Aspergillus kawachii</name>
    <name type="common">White koji mold</name>
    <name type="synonym">Aspergillus awamori var. kawachi</name>
    <dbReference type="NCBI Taxonomy" id="1069201"/>
    <lineage>
        <taxon>Eukaryota</taxon>
        <taxon>Fungi</taxon>
        <taxon>Dikarya</taxon>
        <taxon>Ascomycota</taxon>
        <taxon>Pezizomycotina</taxon>
        <taxon>Eurotiomycetes</taxon>
        <taxon>Eurotiomycetidae</taxon>
        <taxon>Eurotiales</taxon>
        <taxon>Aspergillaceae</taxon>
        <taxon>Aspergillus</taxon>
        <taxon>Aspergillus subgen. Circumdati</taxon>
    </lineage>
</organism>
<reference evidence="2" key="2">
    <citation type="submission" date="2016-02" db="EMBL/GenBank/DDBJ databases">
        <title>Genome sequencing of Aspergillus luchuensis NBRC 4314.</title>
        <authorList>
            <person name="Yamada O."/>
        </authorList>
    </citation>
    <scope>NUCLEOTIDE SEQUENCE [LARGE SCALE GENOMIC DNA]</scope>
    <source>
        <strain evidence="2">RIB 2604</strain>
    </source>
</reference>
<keyword evidence="1" id="KW-0378">Hydrolase</keyword>
<name>A0A146FZ64_ASPKA</name>
<reference evidence="1 2" key="1">
    <citation type="journal article" date="2016" name="DNA Res.">
        <title>Genome sequence of Aspergillus luchuensis NBRC 4314.</title>
        <authorList>
            <person name="Yamada O."/>
            <person name="Machida M."/>
            <person name="Hosoyama A."/>
            <person name="Goto M."/>
            <person name="Takahashi T."/>
            <person name="Futagami T."/>
            <person name="Yamagata Y."/>
            <person name="Takeuchi M."/>
            <person name="Kobayashi T."/>
            <person name="Koike H."/>
            <person name="Abe K."/>
            <person name="Asai K."/>
            <person name="Arita M."/>
            <person name="Fujita N."/>
            <person name="Fukuda K."/>
            <person name="Higa K."/>
            <person name="Horikawa H."/>
            <person name="Ishikawa T."/>
            <person name="Jinno K."/>
            <person name="Kato Y."/>
            <person name="Kirimura K."/>
            <person name="Mizutani O."/>
            <person name="Nakasone K."/>
            <person name="Sano M."/>
            <person name="Shiraishi Y."/>
            <person name="Tsukahara M."/>
            <person name="Gomi K."/>
        </authorList>
    </citation>
    <scope>NUCLEOTIDE SEQUENCE [LARGE SCALE GENOMIC DNA]</scope>
    <source>
        <strain evidence="1 2">RIB 2604</strain>
    </source>
</reference>
<sequence>MVPAFAEEISDCSKEIVTTVDEATKNAENGGSPVEDDAWRILPSWGRV</sequence>
<dbReference type="AlphaFoldDB" id="A0A146FZ64"/>
<gene>
    <name evidence="1" type="ORF">RIB2604_03302180</name>
</gene>
<evidence type="ECO:0000313" key="1">
    <source>
        <dbReference type="EMBL" id="GAT30242.1"/>
    </source>
</evidence>
<evidence type="ECO:0000313" key="2">
    <source>
        <dbReference type="Proteomes" id="UP000075230"/>
    </source>
</evidence>
<dbReference type="GO" id="GO:0016787">
    <property type="term" value="F:hydrolase activity"/>
    <property type="evidence" value="ECO:0007669"/>
    <property type="project" value="UniProtKB-KW"/>
</dbReference>